<organism evidence="2 3">
    <name type="scientific">Rhodococcus ruber</name>
    <dbReference type="NCBI Taxonomy" id="1830"/>
    <lineage>
        <taxon>Bacteria</taxon>
        <taxon>Bacillati</taxon>
        <taxon>Actinomycetota</taxon>
        <taxon>Actinomycetes</taxon>
        <taxon>Mycobacteriales</taxon>
        <taxon>Nocardiaceae</taxon>
        <taxon>Rhodococcus</taxon>
    </lineage>
</organism>
<dbReference type="Gene3D" id="3.40.630.30">
    <property type="match status" value="1"/>
</dbReference>
<dbReference type="EMBL" id="CCSD01000032">
    <property type="protein sequence ID" value="CDZ87188.1"/>
    <property type="molecule type" value="Genomic_DNA"/>
</dbReference>
<keyword evidence="2" id="KW-0012">Acyltransferase</keyword>
<protein>
    <submittedName>
        <fullName evidence="2">Sortase-like acyltransferase</fullName>
        <ecNumber evidence="2">2.3.-.-</ecNumber>
    </submittedName>
</protein>
<name>A0A098BEP3_9NOCA</name>
<dbReference type="RefSeq" id="WP_040270113.1">
    <property type="nucleotide sequence ID" value="NZ_JAJNCM010000066.1"/>
</dbReference>
<dbReference type="PROSITE" id="PS51186">
    <property type="entry name" value="GNAT"/>
    <property type="match status" value="1"/>
</dbReference>
<reference evidence="2 3" key="1">
    <citation type="journal article" date="2014" name="Genome Announc.">
        <title>Draft Genome Sequence of Propane- and Butane-Oxidizing Actinobacterium Rhodococcus ruber IEGM 231.</title>
        <authorList>
            <person name="Ivshina I.B."/>
            <person name="Kuyukina M.S."/>
            <person name="Krivoruchko A.V."/>
            <person name="Barbe V."/>
            <person name="Fischer C."/>
        </authorList>
    </citation>
    <scope>NUCLEOTIDE SEQUENCE [LARGE SCALE GENOMIC DNA]</scope>
</reference>
<dbReference type="GO" id="GO:0016747">
    <property type="term" value="F:acyltransferase activity, transferring groups other than amino-acyl groups"/>
    <property type="evidence" value="ECO:0007669"/>
    <property type="project" value="InterPro"/>
</dbReference>
<feature type="domain" description="N-acetyltransferase" evidence="1">
    <location>
        <begin position="1"/>
        <end position="151"/>
    </location>
</feature>
<dbReference type="Pfam" id="PF00583">
    <property type="entry name" value="Acetyltransf_1"/>
    <property type="match status" value="1"/>
</dbReference>
<accession>A0A098BEP3</accession>
<evidence type="ECO:0000259" key="1">
    <source>
        <dbReference type="PROSITE" id="PS51186"/>
    </source>
</evidence>
<keyword evidence="2" id="KW-0808">Transferase</keyword>
<evidence type="ECO:0000313" key="2">
    <source>
        <dbReference type="EMBL" id="CDZ87188.1"/>
    </source>
</evidence>
<sequence length="175" mass="19011">MPVRHIEPEDALALRAFFASIPEQDARFLKEDLANQDVVHTWLSAGRIVRLAYVGDDDRIDAVASIAPGIGRSDHVAELRILVGADRRRRGIGRELAQKALITAVRAGYSKVTVEVGAAQQGTIDLFRGLGFTPEALLRDQVRADDGKLFDIVVLAQLVDQSWGALTTIGEGELA</sequence>
<dbReference type="AlphaFoldDB" id="A0A098BEP3"/>
<dbReference type="OrthoDB" id="8221829at2"/>
<gene>
    <name evidence="2" type="ORF">RHRU231_230016</name>
</gene>
<proteinExistence type="predicted"/>
<dbReference type="Proteomes" id="UP000042997">
    <property type="component" value="Unassembled WGS sequence"/>
</dbReference>
<dbReference type="EC" id="2.3.-.-" evidence="2"/>
<dbReference type="CDD" id="cd04301">
    <property type="entry name" value="NAT_SF"/>
    <property type="match status" value="1"/>
</dbReference>
<dbReference type="SUPFAM" id="SSF55729">
    <property type="entry name" value="Acyl-CoA N-acyltransferases (Nat)"/>
    <property type="match status" value="1"/>
</dbReference>
<dbReference type="InterPro" id="IPR000182">
    <property type="entry name" value="GNAT_dom"/>
</dbReference>
<evidence type="ECO:0000313" key="3">
    <source>
        <dbReference type="Proteomes" id="UP000042997"/>
    </source>
</evidence>
<dbReference type="InterPro" id="IPR016181">
    <property type="entry name" value="Acyl_CoA_acyltransferase"/>
</dbReference>